<dbReference type="PROSITE" id="PS51375">
    <property type="entry name" value="PPR"/>
    <property type="match status" value="1"/>
</dbReference>
<reference evidence="3" key="1">
    <citation type="submission" date="2022-10" db="EMBL/GenBank/DDBJ databases">
        <authorList>
            <person name="Chen Y."/>
            <person name="Dougan E. K."/>
            <person name="Chan C."/>
            <person name="Rhodes N."/>
            <person name="Thang M."/>
        </authorList>
    </citation>
    <scope>NUCLEOTIDE SEQUENCE</scope>
</reference>
<comment type="caution">
    <text evidence="3">The sequence shown here is derived from an EMBL/GenBank/DDBJ whole genome shotgun (WGS) entry which is preliminary data.</text>
</comment>
<evidence type="ECO:0000256" key="1">
    <source>
        <dbReference type="ARBA" id="ARBA00022737"/>
    </source>
</evidence>
<dbReference type="PANTHER" id="PTHR47447">
    <property type="entry name" value="OS03G0856100 PROTEIN"/>
    <property type="match status" value="1"/>
</dbReference>
<keyword evidence="5" id="KW-1185">Reference proteome</keyword>
<dbReference type="Pfam" id="PF01535">
    <property type="entry name" value="PPR"/>
    <property type="match status" value="1"/>
</dbReference>
<evidence type="ECO:0000256" key="2">
    <source>
        <dbReference type="PROSITE-ProRule" id="PRU00708"/>
    </source>
</evidence>
<evidence type="ECO:0000313" key="4">
    <source>
        <dbReference type="EMBL" id="CAL4797760.1"/>
    </source>
</evidence>
<evidence type="ECO:0000313" key="3">
    <source>
        <dbReference type="EMBL" id="CAI4010448.1"/>
    </source>
</evidence>
<dbReference type="OrthoDB" id="185373at2759"/>
<dbReference type="EMBL" id="CAMXCT030004813">
    <property type="protein sequence ID" value="CAL4797760.1"/>
    <property type="molecule type" value="Genomic_DNA"/>
</dbReference>
<dbReference type="InterPro" id="IPR011990">
    <property type="entry name" value="TPR-like_helical_dom_sf"/>
</dbReference>
<evidence type="ECO:0000313" key="5">
    <source>
        <dbReference type="Proteomes" id="UP001152797"/>
    </source>
</evidence>
<dbReference type="Proteomes" id="UP001152797">
    <property type="component" value="Unassembled WGS sequence"/>
</dbReference>
<gene>
    <name evidence="3" type="ORF">C1SCF055_LOCUS35718</name>
</gene>
<dbReference type="EMBL" id="CAMXCT010004813">
    <property type="protein sequence ID" value="CAI4010448.1"/>
    <property type="molecule type" value="Genomic_DNA"/>
</dbReference>
<dbReference type="InterPro" id="IPR002885">
    <property type="entry name" value="PPR_rpt"/>
</dbReference>
<feature type="repeat" description="PPR" evidence="2">
    <location>
        <begin position="243"/>
        <end position="277"/>
    </location>
</feature>
<dbReference type="EMBL" id="CAMXCT020004813">
    <property type="protein sequence ID" value="CAL1163823.1"/>
    <property type="molecule type" value="Genomic_DNA"/>
</dbReference>
<reference evidence="4 5" key="2">
    <citation type="submission" date="2024-05" db="EMBL/GenBank/DDBJ databases">
        <authorList>
            <person name="Chen Y."/>
            <person name="Shah S."/>
            <person name="Dougan E. K."/>
            <person name="Thang M."/>
            <person name="Chan C."/>
        </authorList>
    </citation>
    <scope>NUCLEOTIDE SEQUENCE [LARGE SCALE GENOMIC DNA]</scope>
</reference>
<dbReference type="AlphaFoldDB" id="A0A9P1DHV3"/>
<name>A0A9P1DHV3_9DINO</name>
<dbReference type="Gene3D" id="1.25.40.10">
    <property type="entry name" value="Tetratricopeptide repeat domain"/>
    <property type="match status" value="2"/>
</dbReference>
<proteinExistence type="predicted"/>
<accession>A0A9P1DHV3</accession>
<organism evidence="3">
    <name type="scientific">Cladocopium goreaui</name>
    <dbReference type="NCBI Taxonomy" id="2562237"/>
    <lineage>
        <taxon>Eukaryota</taxon>
        <taxon>Sar</taxon>
        <taxon>Alveolata</taxon>
        <taxon>Dinophyceae</taxon>
        <taxon>Suessiales</taxon>
        <taxon>Symbiodiniaceae</taxon>
        <taxon>Cladocopium</taxon>
    </lineage>
</organism>
<keyword evidence="1" id="KW-0677">Repeat</keyword>
<dbReference type="PANTHER" id="PTHR47447:SF17">
    <property type="entry name" value="OS12G0638900 PROTEIN"/>
    <property type="match status" value="1"/>
</dbReference>
<sequence>MVRVLKRDVIAAHTASIRHCGHSKDWHRALALLEEFVELRFRLDIIQCCAGIKSCGQALQWSQSLQLLSRALQTSLQRLEVAWAACAKACGTWWQALELVAANQLEHEFVESAVMRACTQDSRWPLALQLLSVSAVSAGSVAMYNAALAAVEDWTQAVQLMMEMQRGLLEADVVTYGAVMTSCQTSDQWQWVLQILDELQLLQVRKNSFIYNIAIKACDNSSGSLWESALLFCRELKEMNMDDLVTYNSSISACATASEWSQALALLSELPQRRLEENEVTYLVAMGSCGTVSQWERCLDVLRQCDRSAGVNLQHLNTAINACSSAVQWLFASELFSTARLKRMEDEDLALYEAFRLALYGWER</sequence>
<dbReference type="Pfam" id="PF13812">
    <property type="entry name" value="PPR_3"/>
    <property type="match status" value="1"/>
</dbReference>
<protein>
    <submittedName>
        <fullName evidence="4">Pentacotripeptide-repeat region of PRORP domain-containing protein</fullName>
    </submittedName>
</protein>